<dbReference type="Gene3D" id="3.40.50.150">
    <property type="entry name" value="Vaccinia Virus protein VP39"/>
    <property type="match status" value="1"/>
</dbReference>
<evidence type="ECO:0000313" key="2">
    <source>
        <dbReference type="EMBL" id="PJJ56790.1"/>
    </source>
</evidence>
<dbReference type="SUPFAM" id="SSF53335">
    <property type="entry name" value="S-adenosyl-L-methionine-dependent methyltransferases"/>
    <property type="match status" value="1"/>
</dbReference>
<accession>A0A0B2B768</accession>
<proteinExistence type="predicted"/>
<organism evidence="2 3">
    <name type="scientific">Mumia flava</name>
    <dbReference type="NCBI Taxonomy" id="1348852"/>
    <lineage>
        <taxon>Bacteria</taxon>
        <taxon>Bacillati</taxon>
        <taxon>Actinomycetota</taxon>
        <taxon>Actinomycetes</taxon>
        <taxon>Propionibacteriales</taxon>
        <taxon>Nocardioidaceae</taxon>
        <taxon>Mumia</taxon>
    </lineage>
</organism>
<dbReference type="PANTHER" id="PTHR43317">
    <property type="entry name" value="THERMOSPERMINE SYNTHASE ACAULIS5"/>
    <property type="match status" value="1"/>
</dbReference>
<reference evidence="2 3" key="1">
    <citation type="submission" date="2017-11" db="EMBL/GenBank/DDBJ databases">
        <title>Genomic Encyclopedia of Archaeal and Bacterial Type Strains, Phase II (KMG-II): From Individual Species to Whole Genera.</title>
        <authorList>
            <person name="Goeker M."/>
        </authorList>
    </citation>
    <scope>NUCLEOTIDE SEQUENCE [LARGE SCALE GENOMIC DNA]</scope>
    <source>
        <strain evidence="2 3">DSM 27763</strain>
    </source>
</reference>
<evidence type="ECO:0008006" key="4">
    <source>
        <dbReference type="Google" id="ProtNLM"/>
    </source>
</evidence>
<evidence type="ECO:0000313" key="3">
    <source>
        <dbReference type="Proteomes" id="UP000230842"/>
    </source>
</evidence>
<evidence type="ECO:0000256" key="1">
    <source>
        <dbReference type="ARBA" id="ARBA00023115"/>
    </source>
</evidence>
<dbReference type="AlphaFoldDB" id="A0A0B2B768"/>
<dbReference type="GO" id="GO:0006596">
    <property type="term" value="P:polyamine biosynthetic process"/>
    <property type="evidence" value="ECO:0007669"/>
    <property type="project" value="UniProtKB-KW"/>
</dbReference>
<dbReference type="RefSeq" id="WP_039362867.1">
    <property type="nucleotide sequence ID" value="NZ_PGEZ01000001.1"/>
</dbReference>
<keyword evidence="3" id="KW-1185">Reference proteome</keyword>
<dbReference type="PANTHER" id="PTHR43317:SF3">
    <property type="entry name" value="BLR2883 PROTEIN"/>
    <property type="match status" value="1"/>
</dbReference>
<name>A0A0B2B768_9ACTN</name>
<gene>
    <name evidence="2" type="ORF">CLV56_1003</name>
</gene>
<dbReference type="OrthoDB" id="9793351at2"/>
<protein>
    <recommendedName>
        <fullName evidence="4">Spermine/spermidine synthase</fullName>
    </recommendedName>
</protein>
<dbReference type="EMBL" id="PGEZ01000001">
    <property type="protein sequence ID" value="PJJ56790.1"/>
    <property type="molecule type" value="Genomic_DNA"/>
</dbReference>
<sequence length="218" mass="23570">MGESRHEHGRAVLRRRDDGATELRVNGVFVMDDHETGSEQLLAESALAGAEGADLRVVVGGLGLGFTLRALLADPRVAHVTVAEIEPAVVAWMRDGTVPGADLLGDERVEVRVGDVRAVVAEQAVRSVDLILLDVDNGPDFLVDDDNAAVYVAAFLRTCAERLRARGELCVWSQADSPDLRDRLATVLDDVTAVRVPVVLQGRDEAYWLLKGRRPGTT</sequence>
<keyword evidence="1" id="KW-0620">Polyamine biosynthesis</keyword>
<comment type="caution">
    <text evidence="2">The sequence shown here is derived from an EMBL/GenBank/DDBJ whole genome shotgun (WGS) entry which is preliminary data.</text>
</comment>
<dbReference type="InterPro" id="IPR029063">
    <property type="entry name" value="SAM-dependent_MTases_sf"/>
</dbReference>
<dbReference type="Proteomes" id="UP000230842">
    <property type="component" value="Unassembled WGS sequence"/>
</dbReference>